<name>A0ABM8Q2X1_9BACT</name>
<feature type="transmembrane region" description="Helical" evidence="1">
    <location>
        <begin position="40"/>
        <end position="62"/>
    </location>
</feature>
<accession>A0ABM8Q2X1</accession>
<reference evidence="2 3" key="1">
    <citation type="submission" date="2020-11" db="EMBL/GenBank/DDBJ databases">
        <authorList>
            <person name="Peeters C."/>
        </authorList>
    </citation>
    <scope>NUCLEOTIDE SEQUENCE [LARGE SCALE GENOMIC DNA]</scope>
    <source>
        <strain evidence="2 3">LMG 8286</strain>
    </source>
</reference>
<organism evidence="2 3">
    <name type="scientific">Campylobacter suis</name>
    <dbReference type="NCBI Taxonomy" id="2790657"/>
    <lineage>
        <taxon>Bacteria</taxon>
        <taxon>Pseudomonadati</taxon>
        <taxon>Campylobacterota</taxon>
        <taxon>Epsilonproteobacteria</taxon>
        <taxon>Campylobacterales</taxon>
        <taxon>Campylobacteraceae</taxon>
        <taxon>Campylobacter</taxon>
    </lineage>
</organism>
<evidence type="ECO:0000256" key="1">
    <source>
        <dbReference type="SAM" id="Phobius"/>
    </source>
</evidence>
<evidence type="ECO:0000313" key="2">
    <source>
        <dbReference type="EMBL" id="CAD7287197.1"/>
    </source>
</evidence>
<keyword evidence="1" id="KW-0812">Transmembrane</keyword>
<comment type="caution">
    <text evidence="2">The sequence shown here is derived from an EMBL/GenBank/DDBJ whole genome shotgun (WGS) entry which is preliminary data.</text>
</comment>
<protein>
    <recommendedName>
        <fullName evidence="4">Chemotaxis protein</fullName>
    </recommendedName>
</protein>
<dbReference type="Proteomes" id="UP000789359">
    <property type="component" value="Unassembled WGS sequence"/>
</dbReference>
<proteinExistence type="predicted"/>
<sequence>MQSDLAEVVFKYLILIALVALVFSLGISGFMFYQGKYSEFLIQTHAISGVMLVSISLIHAYIKKKKIKKLTSEFANALRGKKVELECNTTRFIEALKDVRVDELSKQFNADVEQILNDGDIKVKSKSQTLQEICKANDEKMFYLFVVLMEGIFKPDKTNHKCGTNN</sequence>
<dbReference type="RefSeq" id="WP_230056583.1">
    <property type="nucleotide sequence ID" value="NZ_CAJHOE010000001.1"/>
</dbReference>
<feature type="transmembrane region" description="Helical" evidence="1">
    <location>
        <begin position="12"/>
        <end position="34"/>
    </location>
</feature>
<evidence type="ECO:0008006" key="4">
    <source>
        <dbReference type="Google" id="ProtNLM"/>
    </source>
</evidence>
<dbReference type="EMBL" id="CAJHOE010000001">
    <property type="protein sequence ID" value="CAD7287197.1"/>
    <property type="molecule type" value="Genomic_DNA"/>
</dbReference>
<keyword evidence="1" id="KW-1133">Transmembrane helix</keyword>
<gene>
    <name evidence="2" type="ORF">LMG8286_00828</name>
</gene>
<keyword evidence="1" id="KW-0472">Membrane</keyword>
<evidence type="ECO:0000313" key="3">
    <source>
        <dbReference type="Proteomes" id="UP000789359"/>
    </source>
</evidence>
<keyword evidence="3" id="KW-1185">Reference proteome</keyword>